<proteinExistence type="predicted"/>
<sequence length="307" mass="35281">MPRRLTRTLFVVLLAITVISGGSWLWRRGTPDYYELNKVPPPGDVDKAMVLAKVRGEDIMWAYNMKPDWTPYVYSASKPAERGFDLIPSGYRGREAITYLDFIIDNYDSLPGVTAFVHAKKEQWHNEDLGPWTSTILENLRLDTVKRRGYVNLRCKHDPGCPVGVNPLEPTEIDIKGKDIRAYFADVYMELFNVPASKVPEHVGNVCCGQFVVSRERIRERPLKDYVRMRRWALESTVTHSFGVGWVFEKIWHIIFGMDATYCPEPDVCRCELFGWCGPLPEGMGIVDAKAHYTKAEEAKKEMRRDL</sequence>
<dbReference type="Proteomes" id="UP000327013">
    <property type="component" value="Unassembled WGS sequence"/>
</dbReference>
<name>A0A5N6KS90_9ROSI</name>
<keyword evidence="3" id="KW-1185">Reference proteome</keyword>
<evidence type="ECO:0000313" key="2">
    <source>
        <dbReference type="EMBL" id="KAB8342844.1"/>
    </source>
</evidence>
<evidence type="ECO:0000313" key="3">
    <source>
        <dbReference type="Proteomes" id="UP000327013"/>
    </source>
</evidence>
<dbReference type="Pfam" id="PF11913">
    <property type="entry name" value="DUF3431"/>
    <property type="match status" value="1"/>
</dbReference>
<feature type="chain" id="PRO_5024344540" evidence="1">
    <location>
        <begin position="22"/>
        <end position="307"/>
    </location>
</feature>
<dbReference type="OrthoDB" id="426718at2759"/>
<gene>
    <name evidence="2" type="ORF">FH972_022442</name>
</gene>
<dbReference type="EMBL" id="VIBQ01000012">
    <property type="protein sequence ID" value="KAB8342844.1"/>
    <property type="molecule type" value="Genomic_DNA"/>
</dbReference>
<organism evidence="2 3">
    <name type="scientific">Carpinus fangiana</name>
    <dbReference type="NCBI Taxonomy" id="176857"/>
    <lineage>
        <taxon>Eukaryota</taxon>
        <taxon>Viridiplantae</taxon>
        <taxon>Streptophyta</taxon>
        <taxon>Embryophyta</taxon>
        <taxon>Tracheophyta</taxon>
        <taxon>Spermatophyta</taxon>
        <taxon>Magnoliopsida</taxon>
        <taxon>eudicotyledons</taxon>
        <taxon>Gunneridae</taxon>
        <taxon>Pentapetalae</taxon>
        <taxon>rosids</taxon>
        <taxon>fabids</taxon>
        <taxon>Fagales</taxon>
        <taxon>Betulaceae</taxon>
        <taxon>Carpinus</taxon>
    </lineage>
</organism>
<dbReference type="InterPro" id="IPR021838">
    <property type="entry name" value="DUF3431"/>
</dbReference>
<evidence type="ECO:0000256" key="1">
    <source>
        <dbReference type="SAM" id="SignalP"/>
    </source>
</evidence>
<accession>A0A5N6KS90</accession>
<dbReference type="AlphaFoldDB" id="A0A5N6KS90"/>
<reference evidence="2 3" key="1">
    <citation type="submission" date="2019-06" db="EMBL/GenBank/DDBJ databases">
        <title>A chromosomal-level reference genome of Carpinus fangiana (Coryloideae, Betulaceae).</title>
        <authorList>
            <person name="Yang X."/>
            <person name="Wang Z."/>
            <person name="Zhang L."/>
            <person name="Hao G."/>
            <person name="Liu J."/>
            <person name="Yang Y."/>
        </authorList>
    </citation>
    <scope>NUCLEOTIDE SEQUENCE [LARGE SCALE GENOMIC DNA]</scope>
    <source>
        <strain evidence="2">Cfa_2016G</strain>
        <tissue evidence="2">Leaf</tissue>
    </source>
</reference>
<dbReference type="PANTHER" id="PTHR37490">
    <property type="entry name" value="EXPRESSED PROTEIN"/>
    <property type="match status" value="1"/>
</dbReference>
<protein>
    <submittedName>
        <fullName evidence="2">Uncharacterized protein</fullName>
    </submittedName>
</protein>
<keyword evidence="1" id="KW-0732">Signal</keyword>
<dbReference type="PANTHER" id="PTHR37490:SF2">
    <property type="match status" value="1"/>
</dbReference>
<comment type="caution">
    <text evidence="2">The sequence shown here is derived from an EMBL/GenBank/DDBJ whole genome shotgun (WGS) entry which is preliminary data.</text>
</comment>
<feature type="signal peptide" evidence="1">
    <location>
        <begin position="1"/>
        <end position="21"/>
    </location>
</feature>